<evidence type="ECO:0000259" key="12">
    <source>
        <dbReference type="Pfam" id="PF02581"/>
    </source>
</evidence>
<keyword evidence="2 9" id="KW-0808">Transferase</keyword>
<feature type="binding site" evidence="9">
    <location>
        <begin position="190"/>
        <end position="191"/>
    </location>
    <ligand>
        <name>2-[(2R,5Z)-2-carboxy-4-methylthiazol-5(2H)-ylidene]ethyl phosphate</name>
        <dbReference type="ChEBI" id="CHEBI:62899"/>
    </ligand>
</feature>
<dbReference type="SMR" id="A0A031WF08"/>
<dbReference type="FunFam" id="3.20.20.70:FF:000096">
    <property type="entry name" value="Thiamine-phosphate synthase"/>
    <property type="match status" value="1"/>
</dbReference>
<accession>A0A031WF08</accession>
<dbReference type="Pfam" id="PF02581">
    <property type="entry name" value="TMP-TENI"/>
    <property type="match status" value="1"/>
</dbReference>
<dbReference type="UniPathway" id="UPA00060">
    <property type="reaction ID" value="UER00141"/>
</dbReference>
<dbReference type="PANTHER" id="PTHR20857:SF23">
    <property type="entry name" value="THIAMINE BIOSYNTHETIC BIFUNCTIONAL ENZYME"/>
    <property type="match status" value="1"/>
</dbReference>
<feature type="domain" description="Thiamine phosphate synthase/TenI" evidence="12">
    <location>
        <begin position="13"/>
        <end position="193"/>
    </location>
</feature>
<comment type="catalytic activity">
    <reaction evidence="6 9 10">
        <text>4-methyl-5-(2-phosphooxyethyl)-thiazole + 4-amino-2-methyl-5-(diphosphooxymethyl)pyrimidine + H(+) = thiamine phosphate + diphosphate</text>
        <dbReference type="Rhea" id="RHEA:22328"/>
        <dbReference type="ChEBI" id="CHEBI:15378"/>
        <dbReference type="ChEBI" id="CHEBI:33019"/>
        <dbReference type="ChEBI" id="CHEBI:37575"/>
        <dbReference type="ChEBI" id="CHEBI:57841"/>
        <dbReference type="ChEBI" id="CHEBI:58296"/>
        <dbReference type="EC" id="2.5.1.3"/>
    </reaction>
</comment>
<dbReference type="CDD" id="cd00564">
    <property type="entry name" value="TMP_TenI"/>
    <property type="match status" value="1"/>
</dbReference>
<gene>
    <name evidence="9 14" type="primary">thiE</name>
    <name evidence="15" type="ORF">BN1095_950012</name>
    <name evidence="14" type="ORF">BN1096_610038</name>
    <name evidence="13" type="ORF">BN1097_600034</name>
</gene>
<dbReference type="InterPro" id="IPR013785">
    <property type="entry name" value="Aldolase_TIM"/>
</dbReference>
<dbReference type="Gene3D" id="3.20.20.70">
    <property type="entry name" value="Aldolase class I"/>
    <property type="match status" value="1"/>
</dbReference>
<dbReference type="EMBL" id="LK932399">
    <property type="protein sequence ID" value="CDS86827.1"/>
    <property type="molecule type" value="Genomic_DNA"/>
</dbReference>
<dbReference type="GO" id="GO:0005737">
    <property type="term" value="C:cytoplasm"/>
    <property type="evidence" value="ECO:0007669"/>
    <property type="project" value="TreeGrafter"/>
</dbReference>
<evidence type="ECO:0000256" key="8">
    <source>
        <dbReference type="ARBA" id="ARBA00047883"/>
    </source>
</evidence>
<sequence>MIDKESLKKCLKLYLVTDSEMLKGRDFYKCLEDAISSGITTVQLREKNASGREFLRKAMKLREITKRYGVKFIINDRVDIALICDADGVHVGQSDIDVREVRKLIGNNKILGVSARTLEEAICAKNDGADYLGVGSIFTTSTKLDAKSASFETVKEIKEKVDMPFVLIGGINLDNIDKLKCLESDGYAIISAILKAEDISKEVEKWTLKI</sequence>
<feature type="binding site" evidence="9">
    <location>
        <begin position="140"/>
        <end position="142"/>
    </location>
    <ligand>
        <name>2-[(2R,5Z)-2-carboxy-4-methylthiazol-5(2H)-ylidene]ethyl phosphate</name>
        <dbReference type="ChEBI" id="CHEBI:62899"/>
    </ligand>
</feature>
<comment type="catalytic activity">
    <reaction evidence="7 9 10">
        <text>2-(2-carboxy-4-methylthiazol-5-yl)ethyl phosphate + 4-amino-2-methyl-5-(diphosphooxymethyl)pyrimidine + 2 H(+) = thiamine phosphate + CO2 + diphosphate</text>
        <dbReference type="Rhea" id="RHEA:47848"/>
        <dbReference type="ChEBI" id="CHEBI:15378"/>
        <dbReference type="ChEBI" id="CHEBI:16526"/>
        <dbReference type="ChEBI" id="CHEBI:33019"/>
        <dbReference type="ChEBI" id="CHEBI:37575"/>
        <dbReference type="ChEBI" id="CHEBI:57841"/>
        <dbReference type="ChEBI" id="CHEBI:62890"/>
        <dbReference type="EC" id="2.5.1.3"/>
    </reaction>
</comment>
<evidence type="ECO:0000256" key="2">
    <source>
        <dbReference type="ARBA" id="ARBA00022679"/>
    </source>
</evidence>
<feature type="binding site" evidence="9">
    <location>
        <position position="143"/>
    </location>
    <ligand>
        <name>4-amino-2-methyl-5-(diphosphooxymethyl)pyrimidine</name>
        <dbReference type="ChEBI" id="CHEBI:57841"/>
    </ligand>
</feature>
<evidence type="ECO:0000256" key="11">
    <source>
        <dbReference type="RuleBase" id="RU004253"/>
    </source>
</evidence>
<evidence type="ECO:0000256" key="1">
    <source>
        <dbReference type="ARBA" id="ARBA00005165"/>
    </source>
</evidence>
<feature type="binding site" evidence="9">
    <location>
        <position position="170"/>
    </location>
    <ligand>
        <name>2-[(2R,5Z)-2-carboxy-4-methylthiazol-5(2H)-ylidene]ethyl phosphate</name>
        <dbReference type="ChEBI" id="CHEBI:62899"/>
    </ligand>
</feature>
<keyword evidence="5 9" id="KW-0784">Thiamine biosynthesis</keyword>
<dbReference type="GeneID" id="66354011"/>
<dbReference type="EMBL" id="LK933540">
    <property type="protein sequence ID" value="CDT82374.1"/>
    <property type="molecule type" value="Genomic_DNA"/>
</dbReference>
<evidence type="ECO:0000256" key="4">
    <source>
        <dbReference type="ARBA" id="ARBA00022842"/>
    </source>
</evidence>
<dbReference type="GO" id="GO:0000287">
    <property type="term" value="F:magnesium ion binding"/>
    <property type="evidence" value="ECO:0007669"/>
    <property type="project" value="UniProtKB-UniRule"/>
</dbReference>
<evidence type="ECO:0000256" key="5">
    <source>
        <dbReference type="ARBA" id="ARBA00022977"/>
    </source>
</evidence>
<comment type="function">
    <text evidence="9">Condenses 4-methyl-5-(beta-hydroxyethyl)thiazole monophosphate (THZ-P) and 2-methyl-4-amino-5-hydroxymethyl pyrimidine pyrophosphate (HMP-PP) to form thiamine monophosphate (TMP).</text>
</comment>
<proteinExistence type="inferred from homology"/>
<dbReference type="AlphaFoldDB" id="A0A031WF08"/>
<evidence type="ECO:0000313" key="15">
    <source>
        <dbReference type="EMBL" id="CDT82374.1"/>
    </source>
</evidence>
<dbReference type="GO" id="GO:0009229">
    <property type="term" value="P:thiamine diphosphate biosynthetic process"/>
    <property type="evidence" value="ECO:0007669"/>
    <property type="project" value="UniProtKB-UniRule"/>
</dbReference>
<protein>
    <recommendedName>
        <fullName evidence="9">Thiamine-phosphate synthase</fullName>
        <shortName evidence="9">TP synthase</shortName>
        <shortName evidence="9">TPS</shortName>
        <ecNumber evidence="9">2.5.1.3</ecNumber>
    </recommendedName>
    <alternativeName>
        <fullName evidence="9">Thiamine-phosphate pyrophosphorylase</fullName>
        <shortName evidence="9">TMP pyrophosphorylase</shortName>
        <shortName evidence="9">TMP-PPase</shortName>
    </alternativeName>
</protein>
<evidence type="ECO:0000313" key="13">
    <source>
        <dbReference type="EMBL" id="CDS86827.1"/>
    </source>
</evidence>
<feature type="binding site" evidence="9">
    <location>
        <position position="114"/>
    </location>
    <ligand>
        <name>4-amino-2-methyl-5-(diphosphooxymethyl)pyrimidine</name>
        <dbReference type="ChEBI" id="CHEBI:57841"/>
    </ligand>
</feature>
<dbReference type="HAMAP" id="MF_00097">
    <property type="entry name" value="TMP_synthase"/>
    <property type="match status" value="1"/>
</dbReference>
<dbReference type="EMBL" id="LK932515">
    <property type="protein sequence ID" value="CDS87149.1"/>
    <property type="molecule type" value="Genomic_DNA"/>
</dbReference>
<evidence type="ECO:0000313" key="14">
    <source>
        <dbReference type="EMBL" id="CDS87149.1"/>
    </source>
</evidence>
<dbReference type="EC" id="2.5.1.3" evidence="9"/>
<organism evidence="14">
    <name type="scientific">Clostridioides difficile</name>
    <name type="common">Peptoclostridium difficile</name>
    <dbReference type="NCBI Taxonomy" id="1496"/>
    <lineage>
        <taxon>Bacteria</taxon>
        <taxon>Bacillati</taxon>
        <taxon>Bacillota</taxon>
        <taxon>Clostridia</taxon>
        <taxon>Peptostreptococcales</taxon>
        <taxon>Peptostreptococcaceae</taxon>
        <taxon>Clostridioides</taxon>
    </lineage>
</organism>
<dbReference type="PANTHER" id="PTHR20857">
    <property type="entry name" value="THIAMINE-PHOSPHATE PYROPHOSPHORYLASE"/>
    <property type="match status" value="1"/>
</dbReference>
<dbReference type="InterPro" id="IPR022998">
    <property type="entry name" value="ThiamineP_synth_TenI"/>
</dbReference>
<comment type="cofactor">
    <cofactor evidence="9">
        <name>Mg(2+)</name>
        <dbReference type="ChEBI" id="CHEBI:18420"/>
    </cofactor>
    <text evidence="9">Binds 1 Mg(2+) ion per subunit.</text>
</comment>
<feature type="binding site" evidence="9">
    <location>
        <position position="75"/>
    </location>
    <ligand>
        <name>4-amino-2-methyl-5-(diphosphooxymethyl)pyrimidine</name>
        <dbReference type="ChEBI" id="CHEBI:57841"/>
    </ligand>
</feature>
<evidence type="ECO:0000256" key="10">
    <source>
        <dbReference type="RuleBase" id="RU003826"/>
    </source>
</evidence>
<dbReference type="SUPFAM" id="SSF51391">
    <property type="entry name" value="Thiamin phosphate synthase"/>
    <property type="match status" value="1"/>
</dbReference>
<dbReference type="PATRIC" id="fig|1496.1373.peg.1992"/>
<feature type="binding site" evidence="9">
    <location>
        <position position="95"/>
    </location>
    <ligand>
        <name>Mg(2+)</name>
        <dbReference type="ChEBI" id="CHEBI:18420"/>
    </ligand>
</feature>
<evidence type="ECO:0000256" key="7">
    <source>
        <dbReference type="ARBA" id="ARBA00047851"/>
    </source>
</evidence>
<evidence type="ECO:0000256" key="3">
    <source>
        <dbReference type="ARBA" id="ARBA00022723"/>
    </source>
</evidence>
<keyword evidence="3 9" id="KW-0479">Metal-binding</keyword>
<comment type="pathway">
    <text evidence="1 9 11">Cofactor biosynthesis; thiamine diphosphate biosynthesis; thiamine phosphate from 4-amino-2-methyl-5-diphosphomethylpyrimidine and 4-methyl-5-(2-phosphoethyl)-thiazole: step 1/1.</text>
</comment>
<evidence type="ECO:0000256" key="6">
    <source>
        <dbReference type="ARBA" id="ARBA00047334"/>
    </source>
</evidence>
<dbReference type="NCBIfam" id="TIGR00693">
    <property type="entry name" value="thiE"/>
    <property type="match status" value="1"/>
</dbReference>
<dbReference type="InterPro" id="IPR034291">
    <property type="entry name" value="TMP_synthase"/>
</dbReference>
<feature type="binding site" evidence="9">
    <location>
        <position position="76"/>
    </location>
    <ligand>
        <name>Mg(2+)</name>
        <dbReference type="ChEBI" id="CHEBI:18420"/>
    </ligand>
</feature>
<dbReference type="GO" id="GO:0009228">
    <property type="term" value="P:thiamine biosynthetic process"/>
    <property type="evidence" value="ECO:0007669"/>
    <property type="project" value="UniProtKB-KW"/>
</dbReference>
<feature type="binding site" evidence="9">
    <location>
        <begin position="43"/>
        <end position="47"/>
    </location>
    <ligand>
        <name>4-amino-2-methyl-5-(diphosphooxymethyl)pyrimidine</name>
        <dbReference type="ChEBI" id="CHEBI:57841"/>
    </ligand>
</feature>
<reference evidence="14" key="1">
    <citation type="submission" date="2014-07" db="EMBL/GenBank/DDBJ databases">
        <authorList>
            <person name="Monot Marc"/>
        </authorList>
    </citation>
    <scope>NUCLEOTIDE SEQUENCE</scope>
    <source>
        <strain evidence="15">7032989</strain>
        <strain evidence="13">7032994</strain>
    </source>
</reference>
<dbReference type="GO" id="GO:0004789">
    <property type="term" value="F:thiamine-phosphate diphosphorylase activity"/>
    <property type="evidence" value="ECO:0007669"/>
    <property type="project" value="UniProtKB-UniRule"/>
</dbReference>
<keyword evidence="4 9" id="KW-0460">Magnesium</keyword>
<comment type="similarity">
    <text evidence="9 10">Belongs to the thiamine-phosphate synthase family.</text>
</comment>
<dbReference type="InterPro" id="IPR036206">
    <property type="entry name" value="ThiamineP_synth_sf"/>
</dbReference>
<name>A0A031WF08_CLODI</name>
<comment type="catalytic activity">
    <reaction evidence="8 9 10">
        <text>2-[(2R,5Z)-2-carboxy-4-methylthiazol-5(2H)-ylidene]ethyl phosphate + 4-amino-2-methyl-5-(diphosphooxymethyl)pyrimidine + 2 H(+) = thiamine phosphate + CO2 + diphosphate</text>
        <dbReference type="Rhea" id="RHEA:47844"/>
        <dbReference type="ChEBI" id="CHEBI:15378"/>
        <dbReference type="ChEBI" id="CHEBI:16526"/>
        <dbReference type="ChEBI" id="CHEBI:33019"/>
        <dbReference type="ChEBI" id="CHEBI:37575"/>
        <dbReference type="ChEBI" id="CHEBI:57841"/>
        <dbReference type="ChEBI" id="CHEBI:62899"/>
        <dbReference type="EC" id="2.5.1.3"/>
    </reaction>
</comment>
<dbReference type="KEGG" id="pdf:CD630DERM_16010"/>
<evidence type="ECO:0000256" key="9">
    <source>
        <dbReference type="HAMAP-Rule" id="MF_00097"/>
    </source>
</evidence>
<dbReference type="RefSeq" id="WP_003436488.1">
    <property type="nucleotide sequence ID" value="NZ_BAABSG010000005.1"/>
</dbReference>